<feature type="compositionally biased region" description="Basic residues" evidence="1">
    <location>
        <begin position="106"/>
        <end position="115"/>
    </location>
</feature>
<keyword evidence="3" id="KW-1185">Reference proteome</keyword>
<dbReference type="OrthoDB" id="5376710at2759"/>
<dbReference type="EMBL" id="LKEA01000043">
    <property type="protein sequence ID" value="ROV93829.1"/>
    <property type="molecule type" value="Genomic_DNA"/>
</dbReference>
<evidence type="ECO:0000256" key="1">
    <source>
        <dbReference type="SAM" id="MobiDB-lite"/>
    </source>
</evidence>
<feature type="compositionally biased region" description="Polar residues" evidence="1">
    <location>
        <begin position="521"/>
        <end position="533"/>
    </location>
</feature>
<gene>
    <name evidence="2" type="ORF">VMCG_08787</name>
</gene>
<protein>
    <submittedName>
        <fullName evidence="2">Uncharacterized protein</fullName>
    </submittedName>
</protein>
<reference evidence="2 3" key="1">
    <citation type="submission" date="2015-09" db="EMBL/GenBank/DDBJ databases">
        <title>Host preference determinants of Valsa canker pathogens revealed by comparative genomics.</title>
        <authorList>
            <person name="Yin Z."/>
            <person name="Huang L."/>
        </authorList>
    </citation>
    <scope>NUCLEOTIDE SEQUENCE [LARGE SCALE GENOMIC DNA]</scope>
    <source>
        <strain evidence="2 3">03-1</strain>
    </source>
</reference>
<proteinExistence type="predicted"/>
<name>A0A423VS25_9PEZI</name>
<dbReference type="STRING" id="356882.A0A423VS25"/>
<feature type="region of interest" description="Disordered" evidence="1">
    <location>
        <begin position="95"/>
        <end position="118"/>
    </location>
</feature>
<feature type="region of interest" description="Disordered" evidence="1">
    <location>
        <begin position="1"/>
        <end position="30"/>
    </location>
</feature>
<comment type="caution">
    <text evidence="2">The sequence shown here is derived from an EMBL/GenBank/DDBJ whole genome shotgun (WGS) entry which is preliminary data.</text>
</comment>
<feature type="region of interest" description="Disordered" evidence="1">
    <location>
        <begin position="517"/>
        <end position="539"/>
    </location>
</feature>
<accession>A0A423VS25</accession>
<feature type="region of interest" description="Disordered" evidence="1">
    <location>
        <begin position="921"/>
        <end position="942"/>
    </location>
</feature>
<sequence>MDALLRHWPRQSSGHMLPSSPTSSLSQDDPRRLDRAWLQMQYSEKERKHQQLKSCIQRLRAARVPGSDPGSVDGAFEEYARVKSEARDIVRALVTSKPPGGQGRFQSRRGARGRHGSVQETVERLEMLRIANGINDNDDDVDGLMAAFGDMGIADATGAGRPPHSKTKGDRVHSSWLTTIRDWKTAIQKLLDSHRASLTEMYRVYERNATPQMVERMFNDPSFRAETLQRLRTTKVLLVSNEYAKAAAYWPMYERRFRNYDVLKEAVSEVDRFLRLGEAGVEDGDRLVKDYVIAERGDAILEFANIDSYNSPVMRFRVSSHMLAETSPIFKAIFQGQFSHPKVLDRDLRELDGQVPREPPPFVTCPDGTEVKLYSMPQLELNKEGSLTVLLYAAHMQNDNVPREVSFAQFTAIAEVCLRYQCTSPLEIVVEHRWLPAWVHMATEDQPDGLLLISYAFGLRRIFTRMSKNAVLNIVDEEELRGKNWPDKIKEKVWAVRSAKMAQVHAACSEAIQEYFRPPTGQRSDGQGTSPRNGSPLPPSSFSRVSAFLPTLQSDKPLPPPSYGSLFSLTSTPRCPKGSHWCDATNLGWLLLAFNELQLLWTVIAPTALPRVQETSPPHPSAPRSLAQLLDALRSIPSPPQAVHPGGSGVCDPAPVFRAAVNDVYNSISGLTLFDVDGKRHGWALSKRSANGPQDVRKIPLGSFGMISLKDDKASPIHCMDNGHEANLESLGNYSEDSDHGSGDDDGIWVYHPPVAFAPDGAVCLRIMSSVDNLDDLHALAVTNRTFYTVFKQNELTLMRRLVKANRRMTLNLLLAGSGEPLPSETGRRDDDKVLLQDNESAGHDVVDVYCYSMEDGDVQQQIQQQHPDGNAVSNGGVGPDGWVLEEPGDDHCMTEEEARQILWPDQPPDLPRHHDDMAGYATTGGGRARRTLSTPVPREDSGEKFLAGEITIMQVAEEKALVVLGDKNLREELDCRRGITSE</sequence>
<evidence type="ECO:0000313" key="2">
    <source>
        <dbReference type="EMBL" id="ROV93829.1"/>
    </source>
</evidence>
<dbReference type="Proteomes" id="UP000283895">
    <property type="component" value="Unassembled WGS sequence"/>
</dbReference>
<dbReference type="AlphaFoldDB" id="A0A423VS25"/>
<feature type="compositionally biased region" description="Polar residues" evidence="1">
    <location>
        <begin position="10"/>
        <end position="27"/>
    </location>
</feature>
<organism evidence="2 3">
    <name type="scientific">Cytospora schulzeri</name>
    <dbReference type="NCBI Taxonomy" id="448051"/>
    <lineage>
        <taxon>Eukaryota</taxon>
        <taxon>Fungi</taxon>
        <taxon>Dikarya</taxon>
        <taxon>Ascomycota</taxon>
        <taxon>Pezizomycotina</taxon>
        <taxon>Sordariomycetes</taxon>
        <taxon>Sordariomycetidae</taxon>
        <taxon>Diaporthales</taxon>
        <taxon>Cytosporaceae</taxon>
        <taxon>Cytospora</taxon>
    </lineage>
</organism>
<evidence type="ECO:0000313" key="3">
    <source>
        <dbReference type="Proteomes" id="UP000283895"/>
    </source>
</evidence>